<dbReference type="InterPro" id="IPR027417">
    <property type="entry name" value="P-loop_NTPase"/>
</dbReference>
<keyword evidence="2" id="KW-0378">Hydrolase</keyword>
<evidence type="ECO:0000313" key="2">
    <source>
        <dbReference type="EMBL" id="MPM87921.1"/>
    </source>
</evidence>
<name>A0A645DF93_9ZZZZ</name>
<dbReference type="PROSITE" id="PS50893">
    <property type="entry name" value="ABC_TRANSPORTER_2"/>
    <property type="match status" value="1"/>
</dbReference>
<dbReference type="EC" id="3.6.3.-" evidence="2"/>
<dbReference type="PANTHER" id="PTHR43394:SF1">
    <property type="entry name" value="ATP-BINDING CASSETTE SUB-FAMILY B MEMBER 10, MITOCHONDRIAL"/>
    <property type="match status" value="1"/>
</dbReference>
<dbReference type="GO" id="GO:0016887">
    <property type="term" value="F:ATP hydrolysis activity"/>
    <property type="evidence" value="ECO:0007669"/>
    <property type="project" value="InterPro"/>
</dbReference>
<proteinExistence type="predicted"/>
<dbReference type="InterPro" id="IPR039421">
    <property type="entry name" value="Type_1_exporter"/>
</dbReference>
<dbReference type="PROSITE" id="PS00211">
    <property type="entry name" value="ABC_TRANSPORTER_1"/>
    <property type="match status" value="1"/>
</dbReference>
<dbReference type="InterPro" id="IPR017871">
    <property type="entry name" value="ABC_transporter-like_CS"/>
</dbReference>
<organism evidence="2">
    <name type="scientific">bioreactor metagenome</name>
    <dbReference type="NCBI Taxonomy" id="1076179"/>
    <lineage>
        <taxon>unclassified sequences</taxon>
        <taxon>metagenomes</taxon>
        <taxon>ecological metagenomes</taxon>
    </lineage>
</organism>
<comment type="caution">
    <text evidence="2">The sequence shown here is derived from an EMBL/GenBank/DDBJ whole genome shotgun (WGS) entry which is preliminary data.</text>
</comment>
<dbReference type="SUPFAM" id="SSF52540">
    <property type="entry name" value="P-loop containing nucleoside triphosphate hydrolases"/>
    <property type="match status" value="1"/>
</dbReference>
<dbReference type="Pfam" id="PF00005">
    <property type="entry name" value="ABC_tran"/>
    <property type="match status" value="1"/>
</dbReference>
<keyword evidence="2" id="KW-0547">Nucleotide-binding</keyword>
<protein>
    <submittedName>
        <fullName evidence="2">Putative multidrug export ATP-binding/permease protein</fullName>
        <ecNumber evidence="2">3.6.3.-</ecNumber>
    </submittedName>
</protein>
<accession>A0A645DF93</accession>
<evidence type="ECO:0000259" key="1">
    <source>
        <dbReference type="PROSITE" id="PS50893"/>
    </source>
</evidence>
<dbReference type="GO" id="GO:0005524">
    <property type="term" value="F:ATP binding"/>
    <property type="evidence" value="ECO:0007669"/>
    <property type="project" value="UniProtKB-KW"/>
</dbReference>
<gene>
    <name evidence="2" type="ORF">SDC9_135022</name>
</gene>
<feature type="domain" description="ABC transporter" evidence="1">
    <location>
        <begin position="1"/>
        <end position="189"/>
    </location>
</feature>
<dbReference type="AlphaFoldDB" id="A0A645DF93"/>
<keyword evidence="2" id="KW-0067">ATP-binding</keyword>
<dbReference type="PANTHER" id="PTHR43394">
    <property type="entry name" value="ATP-DEPENDENT PERMEASE MDL1, MITOCHONDRIAL"/>
    <property type="match status" value="1"/>
</dbReference>
<reference evidence="2" key="1">
    <citation type="submission" date="2019-08" db="EMBL/GenBank/DDBJ databases">
        <authorList>
            <person name="Kucharzyk K."/>
            <person name="Murdoch R.W."/>
            <person name="Higgins S."/>
            <person name="Loffler F."/>
        </authorList>
    </citation>
    <scope>NUCLEOTIDE SEQUENCE</scope>
</reference>
<dbReference type="EMBL" id="VSSQ01035638">
    <property type="protein sequence ID" value="MPM87921.1"/>
    <property type="molecule type" value="Genomic_DNA"/>
</dbReference>
<dbReference type="InterPro" id="IPR003439">
    <property type="entry name" value="ABC_transporter-like_ATP-bd"/>
</dbReference>
<dbReference type="Gene3D" id="3.40.50.300">
    <property type="entry name" value="P-loop containing nucleotide triphosphate hydrolases"/>
    <property type="match status" value="1"/>
</dbReference>
<sequence>MLTGKVTGYRGSVTVGGTELSDLAQHSLSRQVTYVGHAAYLFKGTVRDNLRMAAPDAGDGALWAALERARLADFLREGQGLDTLLTERGANLSGGQRQRLALARALLHDSPIYIFDESTSNIDPDSEAEILAAVRALAREKAVLFISHRLANVAHAQRIYVMEDGRVAAQGTHRELLRAGGTYERLWNTQKNLEEFGSETVAWKQPEPAAI</sequence>
<dbReference type="GO" id="GO:0015421">
    <property type="term" value="F:ABC-type oligopeptide transporter activity"/>
    <property type="evidence" value="ECO:0007669"/>
    <property type="project" value="TreeGrafter"/>
</dbReference>